<evidence type="ECO:0000259" key="1">
    <source>
        <dbReference type="Pfam" id="PF01266"/>
    </source>
</evidence>
<dbReference type="PANTHER" id="PTHR13847">
    <property type="entry name" value="SARCOSINE DEHYDROGENASE-RELATED"/>
    <property type="match status" value="1"/>
</dbReference>
<evidence type="ECO:0000313" key="2">
    <source>
        <dbReference type="EMBL" id="GAI84579.1"/>
    </source>
</evidence>
<dbReference type="InterPro" id="IPR036188">
    <property type="entry name" value="FAD/NAD-bd_sf"/>
</dbReference>
<dbReference type="InterPro" id="IPR006076">
    <property type="entry name" value="FAD-dep_OxRdtase"/>
</dbReference>
<dbReference type="EMBL" id="BARW01005934">
    <property type="protein sequence ID" value="GAI84579.1"/>
    <property type="molecule type" value="Genomic_DNA"/>
</dbReference>
<feature type="domain" description="FAD dependent oxidoreductase" evidence="1">
    <location>
        <begin position="2"/>
        <end position="107"/>
    </location>
</feature>
<accession>X1TX34</accession>
<dbReference type="Gene3D" id="3.30.9.10">
    <property type="entry name" value="D-Amino Acid Oxidase, subunit A, domain 2"/>
    <property type="match status" value="1"/>
</dbReference>
<gene>
    <name evidence="2" type="ORF">S12H4_12448</name>
</gene>
<dbReference type="AlphaFoldDB" id="X1TX34"/>
<feature type="non-terminal residue" evidence="2">
    <location>
        <position position="115"/>
    </location>
</feature>
<dbReference type="Pfam" id="PF01266">
    <property type="entry name" value="DAO"/>
    <property type="match status" value="1"/>
</dbReference>
<reference evidence="2" key="1">
    <citation type="journal article" date="2014" name="Front. Microbiol.">
        <title>High frequency of phylogenetically diverse reductive dehalogenase-homologous genes in deep subseafloor sedimentary metagenomes.</title>
        <authorList>
            <person name="Kawai M."/>
            <person name="Futagami T."/>
            <person name="Toyoda A."/>
            <person name="Takaki Y."/>
            <person name="Nishi S."/>
            <person name="Hori S."/>
            <person name="Arai W."/>
            <person name="Tsubouchi T."/>
            <person name="Morono Y."/>
            <person name="Uchiyama I."/>
            <person name="Ito T."/>
            <person name="Fujiyama A."/>
            <person name="Inagaki F."/>
            <person name="Takami H."/>
        </authorList>
    </citation>
    <scope>NUCLEOTIDE SEQUENCE</scope>
    <source>
        <strain evidence="2">Expedition CK06-06</strain>
    </source>
</reference>
<dbReference type="PANTHER" id="PTHR13847:SF193">
    <property type="entry name" value="PYRUVATE DEHYDROGENASE PHOSPHATASE REGULATORY SUBUNIT, MITOCHONDRIAL"/>
    <property type="match status" value="1"/>
</dbReference>
<protein>
    <recommendedName>
        <fullName evidence="1">FAD dependent oxidoreductase domain-containing protein</fullName>
    </recommendedName>
</protein>
<comment type="caution">
    <text evidence="2">The sequence shown here is derived from an EMBL/GenBank/DDBJ whole genome shotgun (WGS) entry which is preliminary data.</text>
</comment>
<dbReference type="GO" id="GO:0005739">
    <property type="term" value="C:mitochondrion"/>
    <property type="evidence" value="ECO:0007669"/>
    <property type="project" value="TreeGrafter"/>
</dbReference>
<dbReference type="Gene3D" id="3.50.50.60">
    <property type="entry name" value="FAD/NAD(P)-binding domain"/>
    <property type="match status" value="1"/>
</dbReference>
<sequence length="115" mass="12581">MGAEIYTNVRVTGIELSPAGEVTQVNTDQGPIKTECVVNAAGEWAPRIGEMVGVTIPMVPLMHQYLTTKPIPGHELPRDALVVRDPDNLFYMREDVGAFLVGAFETNPKEWSVEG</sequence>
<name>X1TX34_9ZZZZ</name>
<organism evidence="2">
    <name type="scientific">marine sediment metagenome</name>
    <dbReference type="NCBI Taxonomy" id="412755"/>
    <lineage>
        <taxon>unclassified sequences</taxon>
        <taxon>metagenomes</taxon>
        <taxon>ecological metagenomes</taxon>
    </lineage>
</organism>
<dbReference type="SUPFAM" id="SSF51905">
    <property type="entry name" value="FAD/NAD(P)-binding domain"/>
    <property type="match status" value="1"/>
</dbReference>
<proteinExistence type="predicted"/>